<reference evidence="6 7" key="1">
    <citation type="submission" date="2019-02" db="EMBL/GenBank/DDBJ databases">
        <title>Deep-cultivation of Planctomycetes and their phenomic and genomic characterization uncovers novel biology.</title>
        <authorList>
            <person name="Wiegand S."/>
            <person name="Jogler M."/>
            <person name="Boedeker C."/>
            <person name="Pinto D."/>
            <person name="Vollmers J."/>
            <person name="Rivas-Marin E."/>
            <person name="Kohn T."/>
            <person name="Peeters S.H."/>
            <person name="Heuer A."/>
            <person name="Rast P."/>
            <person name="Oberbeckmann S."/>
            <person name="Bunk B."/>
            <person name="Jeske O."/>
            <person name="Meyerdierks A."/>
            <person name="Storesund J.E."/>
            <person name="Kallscheuer N."/>
            <person name="Luecker S."/>
            <person name="Lage O.M."/>
            <person name="Pohl T."/>
            <person name="Merkel B.J."/>
            <person name="Hornburger P."/>
            <person name="Mueller R.-W."/>
            <person name="Bruemmer F."/>
            <person name="Labrenz M."/>
            <person name="Spormann A.M."/>
            <person name="Op den Camp H."/>
            <person name="Overmann J."/>
            <person name="Amann R."/>
            <person name="Jetten M.S.M."/>
            <person name="Mascher T."/>
            <person name="Medema M.H."/>
            <person name="Devos D.P."/>
            <person name="Kaster A.-K."/>
            <person name="Ovreas L."/>
            <person name="Rohde M."/>
            <person name="Galperin M.Y."/>
            <person name="Jogler C."/>
        </authorList>
    </citation>
    <scope>NUCLEOTIDE SEQUENCE [LARGE SCALE GENOMIC DNA]</scope>
    <source>
        <strain evidence="6 7">ETA_A1</strain>
    </source>
</reference>
<dbReference type="EC" id="1.2.1.8" evidence="6"/>
<dbReference type="FunFam" id="3.40.605.10:FF:000050">
    <property type="entry name" value="Aldehyde dehydrogenase, mitochondrial"/>
    <property type="match status" value="1"/>
</dbReference>
<dbReference type="Gene3D" id="3.40.605.10">
    <property type="entry name" value="Aldehyde Dehydrogenase, Chain A, domain 1"/>
    <property type="match status" value="1"/>
</dbReference>
<dbReference type="CDD" id="cd07091">
    <property type="entry name" value="ALDH_F1-2_Ald2-like"/>
    <property type="match status" value="1"/>
</dbReference>
<protein>
    <submittedName>
        <fullName evidence="6">NAD/NADP-dependent betaine aldehyde dehydrogenase</fullName>
        <ecNumber evidence="6">1.2.1.8</ecNumber>
    </submittedName>
</protein>
<accession>A0A517Y0C7</accession>
<dbReference type="GO" id="GO:0008802">
    <property type="term" value="F:betaine-aldehyde dehydrogenase (NAD+) activity"/>
    <property type="evidence" value="ECO:0007669"/>
    <property type="project" value="UniProtKB-EC"/>
</dbReference>
<sequence length="492" mass="52792">MAAATARMPKPAPPKVSDQQLFVGGRWLPAASGKTFETVNPATGDVICRVAEGDKEDIDRAVKAARAAMDGPWGRMNASGRGRLLNKLADAVEANLDELAALETLDNGKPIADSLAADLPLTLQCYRYYAGWADKNHGLTIPVDGNYFCYTRHEPVGVVGQIIPWNFPLLMQAWKWGPALACGNALVLKPAEQTPLTALRIAKLAQEVGFPDGVINVVPGFGPTAGAALSGHPDVDKIAFTGETTTGKIVMKAAADSNLKRVSLELGGKSPNVVFADADLDAAVEGAYFGLFFNQGQCCVAGSRLYVEDRVYDEFVHKMTAKAKARRVGDPFDPTTEQGPQVSQEQMERILGYIDAGNAEGARRLSGGGRVGDRGYFVEPTVFADVNDDMKIAREEIFGPVMSILRFKDADEVIARGNKSFYGLAAAVWTKDVKKAIRLSNALKAGTVWVNCYDVFDAAAPFGGFKMSGIGRELGAYALQLYTEVKTVIMAT</sequence>
<comment type="similarity">
    <text evidence="1 4">Belongs to the aldehyde dehydrogenase family.</text>
</comment>
<evidence type="ECO:0000259" key="5">
    <source>
        <dbReference type="Pfam" id="PF00171"/>
    </source>
</evidence>
<dbReference type="PANTHER" id="PTHR11699">
    <property type="entry name" value="ALDEHYDE DEHYDROGENASE-RELATED"/>
    <property type="match status" value="1"/>
</dbReference>
<dbReference type="InterPro" id="IPR016163">
    <property type="entry name" value="Ald_DH_C"/>
</dbReference>
<dbReference type="SUPFAM" id="SSF53720">
    <property type="entry name" value="ALDH-like"/>
    <property type="match status" value="1"/>
</dbReference>
<dbReference type="PROSITE" id="PS00687">
    <property type="entry name" value="ALDEHYDE_DEHYDR_GLU"/>
    <property type="match status" value="1"/>
</dbReference>
<feature type="active site" evidence="3">
    <location>
        <position position="265"/>
    </location>
</feature>
<dbReference type="InterPro" id="IPR016161">
    <property type="entry name" value="Ald_DH/histidinol_DH"/>
</dbReference>
<dbReference type="FunFam" id="3.40.309.10:FF:000001">
    <property type="entry name" value="Mitochondrial aldehyde dehydrogenase 2"/>
    <property type="match status" value="1"/>
</dbReference>
<evidence type="ECO:0000256" key="3">
    <source>
        <dbReference type="PROSITE-ProRule" id="PRU10007"/>
    </source>
</evidence>
<dbReference type="PROSITE" id="PS00070">
    <property type="entry name" value="ALDEHYDE_DEHYDR_CYS"/>
    <property type="match status" value="1"/>
</dbReference>
<dbReference type="Proteomes" id="UP000319576">
    <property type="component" value="Chromosome"/>
</dbReference>
<evidence type="ECO:0000313" key="7">
    <source>
        <dbReference type="Proteomes" id="UP000319576"/>
    </source>
</evidence>
<dbReference type="KEGG" id="uli:ETAA1_52020"/>
<evidence type="ECO:0000256" key="2">
    <source>
        <dbReference type="ARBA" id="ARBA00023002"/>
    </source>
</evidence>
<dbReference type="InterPro" id="IPR016162">
    <property type="entry name" value="Ald_DH_N"/>
</dbReference>
<name>A0A517Y0C7_9BACT</name>
<dbReference type="EMBL" id="CP036273">
    <property type="protein sequence ID" value="QDU23210.1"/>
    <property type="molecule type" value="Genomic_DNA"/>
</dbReference>
<feature type="domain" description="Aldehyde dehydrogenase" evidence="5">
    <location>
        <begin position="27"/>
        <end position="488"/>
    </location>
</feature>
<dbReference type="RefSeq" id="WP_145243305.1">
    <property type="nucleotide sequence ID" value="NZ_CP036273.1"/>
</dbReference>
<evidence type="ECO:0000256" key="1">
    <source>
        <dbReference type="ARBA" id="ARBA00009986"/>
    </source>
</evidence>
<dbReference type="AlphaFoldDB" id="A0A517Y0C7"/>
<evidence type="ECO:0000256" key="4">
    <source>
        <dbReference type="RuleBase" id="RU003345"/>
    </source>
</evidence>
<organism evidence="6 7">
    <name type="scientific">Urbifossiella limnaea</name>
    <dbReference type="NCBI Taxonomy" id="2528023"/>
    <lineage>
        <taxon>Bacteria</taxon>
        <taxon>Pseudomonadati</taxon>
        <taxon>Planctomycetota</taxon>
        <taxon>Planctomycetia</taxon>
        <taxon>Gemmatales</taxon>
        <taxon>Gemmataceae</taxon>
        <taxon>Urbifossiella</taxon>
    </lineage>
</organism>
<dbReference type="OrthoDB" id="4503395at2"/>
<keyword evidence="2 4" id="KW-0560">Oxidoreductase</keyword>
<proteinExistence type="inferred from homology"/>
<dbReference type="Pfam" id="PF00171">
    <property type="entry name" value="Aldedh"/>
    <property type="match status" value="1"/>
</dbReference>
<gene>
    <name evidence="6" type="primary">betB</name>
    <name evidence="6" type="ORF">ETAA1_52020</name>
</gene>
<evidence type="ECO:0000313" key="6">
    <source>
        <dbReference type="EMBL" id="QDU23210.1"/>
    </source>
</evidence>
<dbReference type="Gene3D" id="3.40.309.10">
    <property type="entry name" value="Aldehyde Dehydrogenase, Chain A, domain 2"/>
    <property type="match status" value="1"/>
</dbReference>
<dbReference type="InterPro" id="IPR015590">
    <property type="entry name" value="Aldehyde_DH_dom"/>
</dbReference>
<dbReference type="InterPro" id="IPR016160">
    <property type="entry name" value="Ald_DH_CS_CYS"/>
</dbReference>
<dbReference type="FunFam" id="3.40.605.10:FF:000026">
    <property type="entry name" value="Aldehyde dehydrogenase, putative"/>
    <property type="match status" value="1"/>
</dbReference>
<dbReference type="InterPro" id="IPR029510">
    <property type="entry name" value="Ald_DH_CS_GLU"/>
</dbReference>
<keyword evidence="7" id="KW-1185">Reference proteome</keyword>